<dbReference type="Pfam" id="PF00593">
    <property type="entry name" value="TonB_dep_Rec_b-barrel"/>
    <property type="match status" value="1"/>
</dbReference>
<dbReference type="RefSeq" id="WP_139513783.1">
    <property type="nucleotide sequence ID" value="NZ_CP040896.1"/>
</dbReference>
<dbReference type="InterPro" id="IPR000531">
    <property type="entry name" value="Beta-barrel_TonB"/>
</dbReference>
<organism evidence="13 14">
    <name type="scientific">Hymenobacter jejuensis</name>
    <dbReference type="NCBI Taxonomy" id="2502781"/>
    <lineage>
        <taxon>Bacteria</taxon>
        <taxon>Pseudomonadati</taxon>
        <taxon>Bacteroidota</taxon>
        <taxon>Cytophagia</taxon>
        <taxon>Cytophagales</taxon>
        <taxon>Hymenobacteraceae</taxon>
        <taxon>Hymenobacter</taxon>
    </lineage>
</organism>
<keyword evidence="7 8" id="KW-0998">Cell outer membrane</keyword>
<evidence type="ECO:0000256" key="2">
    <source>
        <dbReference type="ARBA" id="ARBA00022448"/>
    </source>
</evidence>
<sequence length="1044" mass="114713">MKKLYCLSRLLPLLVLLLLAQSAFAQAQTITGKVITADSKETLPGVTIVVKGTTNGTSSAADGTFSLNVPDLNGTLVFSFVGYTSKEVAINGQTKISIALAQDTKMLDEAVVVGYGTQKRGNVTGAVAGVTAKEIEERPVNRIENALAGQMPGVTVQTVSGEPGAELQIRVRGTGSINASTEPLYVVDGVPVDNLRGINPTDVANLEVLKDAASAAIYGSRGSNGVVIVTTKRGKKGKAQLQFSGYTGIQNLERRMDMMGPEQWIQQRKEGIDEAWVNRGKTLGKTYTANDPMDFRARELTTPTAVVTPAHPNATYMYDPKWQYGTDSLAYTDWQKAMFRQAVMQQYQIGVSGGTDDFTYNVNGSYLSQQGIVLGTNLQRATLRANLDAKVRKGIRLTMTLAPSTEWSGLGRVDGKDQQALNAIQMPPVGPKDAGVLVGADPYPAYAWSGRYISPVAVMERTKVSTTRTRLNANMGLNIDLIKDFQLQLLGAMDNNYMLGDEFYPTNSSRDWATATNEGALSRSRRTQNFGTRYLAQSLLSYTHQFGDHNINAILGASDERTRQDNSFQEATKLPNDWSGLFSNANSVTTTNTTVPFKTNLISVFGRVQYNYKEKYLVSGSLRRDGSSKFGANSHWGLFPAASLGWRLSEENFMKNINFMSDLKLRASWGVTGNNRIPDNVQYSLLNPYNYSLNGVAVTGYAPGNYANDNLGWEQTSSYNAGLDFSVLRSRLSVSADVYTRTTSRLLLSAIQSSLTGFTNSYQNIGDIRNQGVELGLNSRNLVGALTWNTSFNVSYNQNKVLRLGFDDNPIPTGFTNLTSIVQVGQPVNAFLLYDVIGVYKDQKDIDSSPHMAKTLPGDSKYRDVNGDGVIDNNDRTIVGNPQPKFIFGMTNNFTYKHFDLSILINAQQGGQIYSLVGRSIDRPGMGYLYNKLAKWENRWKSEAEPGDGMTPSINATTGAYYDTRWLYSSDYIRLKNITLGYTLPSVRFYNRARVYLALENAYIWDKYAGGYTPEASNGTGLGSYDYGGYPQARTFTFGFNLTL</sequence>
<dbReference type="AlphaFoldDB" id="A0A5B7ZUZ0"/>
<accession>A0A5B7ZUZ0</accession>
<evidence type="ECO:0000259" key="11">
    <source>
        <dbReference type="Pfam" id="PF00593"/>
    </source>
</evidence>
<evidence type="ECO:0000259" key="12">
    <source>
        <dbReference type="Pfam" id="PF07715"/>
    </source>
</evidence>
<proteinExistence type="inferred from homology"/>
<dbReference type="EMBL" id="CP040896">
    <property type="protein sequence ID" value="QDA58798.1"/>
    <property type="molecule type" value="Genomic_DNA"/>
</dbReference>
<dbReference type="PROSITE" id="PS52016">
    <property type="entry name" value="TONB_DEPENDENT_REC_3"/>
    <property type="match status" value="1"/>
</dbReference>
<dbReference type="NCBIfam" id="TIGR04056">
    <property type="entry name" value="OMP_RagA_SusC"/>
    <property type="match status" value="1"/>
</dbReference>
<gene>
    <name evidence="13" type="ORF">FHG12_01185</name>
</gene>
<comment type="subcellular location">
    <subcellularLocation>
        <location evidence="1 8">Cell outer membrane</location>
        <topology evidence="1 8">Multi-pass membrane protein</topology>
    </subcellularLocation>
</comment>
<dbReference type="GO" id="GO:0009279">
    <property type="term" value="C:cell outer membrane"/>
    <property type="evidence" value="ECO:0007669"/>
    <property type="project" value="UniProtKB-SubCell"/>
</dbReference>
<dbReference type="Gene3D" id="2.170.130.10">
    <property type="entry name" value="TonB-dependent receptor, plug domain"/>
    <property type="match status" value="1"/>
</dbReference>
<evidence type="ECO:0000313" key="13">
    <source>
        <dbReference type="EMBL" id="QDA58798.1"/>
    </source>
</evidence>
<keyword evidence="5 9" id="KW-0798">TonB box</keyword>
<reference evidence="13 14" key="1">
    <citation type="submission" date="2019-06" db="EMBL/GenBank/DDBJ databases">
        <authorList>
            <person name="Srinivasan S."/>
        </authorList>
    </citation>
    <scope>NUCLEOTIDE SEQUENCE [LARGE SCALE GENOMIC DNA]</scope>
    <source>
        <strain evidence="13 14">17J68-5</strain>
    </source>
</reference>
<dbReference type="InterPro" id="IPR039426">
    <property type="entry name" value="TonB-dep_rcpt-like"/>
</dbReference>
<name>A0A5B7ZUZ0_9BACT</name>
<dbReference type="Pfam" id="PF07715">
    <property type="entry name" value="Plug"/>
    <property type="match status" value="1"/>
</dbReference>
<dbReference type="NCBIfam" id="TIGR04057">
    <property type="entry name" value="SusC_RagA_signa"/>
    <property type="match status" value="1"/>
</dbReference>
<keyword evidence="6 8" id="KW-0472">Membrane</keyword>
<keyword evidence="10" id="KW-0732">Signal</keyword>
<evidence type="ECO:0000256" key="6">
    <source>
        <dbReference type="ARBA" id="ARBA00023136"/>
    </source>
</evidence>
<dbReference type="Gene3D" id="2.60.40.1120">
    <property type="entry name" value="Carboxypeptidase-like, regulatory domain"/>
    <property type="match status" value="1"/>
</dbReference>
<comment type="similarity">
    <text evidence="8 9">Belongs to the TonB-dependent receptor family.</text>
</comment>
<dbReference type="Gene3D" id="2.40.170.20">
    <property type="entry name" value="TonB-dependent receptor, beta-barrel domain"/>
    <property type="match status" value="1"/>
</dbReference>
<dbReference type="Pfam" id="PF13715">
    <property type="entry name" value="CarbopepD_reg_2"/>
    <property type="match status" value="1"/>
</dbReference>
<evidence type="ECO:0000256" key="8">
    <source>
        <dbReference type="PROSITE-ProRule" id="PRU01360"/>
    </source>
</evidence>
<dbReference type="SUPFAM" id="SSF56935">
    <property type="entry name" value="Porins"/>
    <property type="match status" value="1"/>
</dbReference>
<protein>
    <submittedName>
        <fullName evidence="13">TonB-dependent receptor</fullName>
    </submittedName>
</protein>
<evidence type="ECO:0000256" key="7">
    <source>
        <dbReference type="ARBA" id="ARBA00023237"/>
    </source>
</evidence>
<dbReference type="KEGG" id="hyj:FHG12_01185"/>
<dbReference type="FunFam" id="2.170.130.10:FF:000008">
    <property type="entry name" value="SusC/RagA family TonB-linked outer membrane protein"/>
    <property type="match status" value="1"/>
</dbReference>
<dbReference type="InterPro" id="IPR008969">
    <property type="entry name" value="CarboxyPept-like_regulatory"/>
</dbReference>
<dbReference type="OrthoDB" id="9768177at2"/>
<keyword evidence="4 8" id="KW-0812">Transmembrane</keyword>
<dbReference type="InterPro" id="IPR037066">
    <property type="entry name" value="Plug_dom_sf"/>
</dbReference>
<evidence type="ECO:0000256" key="10">
    <source>
        <dbReference type="SAM" id="SignalP"/>
    </source>
</evidence>
<evidence type="ECO:0000313" key="14">
    <source>
        <dbReference type="Proteomes" id="UP000305398"/>
    </source>
</evidence>
<keyword evidence="13" id="KW-0675">Receptor</keyword>
<dbReference type="InterPro" id="IPR036942">
    <property type="entry name" value="Beta-barrel_TonB_sf"/>
</dbReference>
<dbReference type="InterPro" id="IPR012910">
    <property type="entry name" value="Plug_dom"/>
</dbReference>
<dbReference type="InterPro" id="IPR023996">
    <property type="entry name" value="TonB-dep_OMP_SusC/RagA"/>
</dbReference>
<keyword evidence="2 8" id="KW-0813">Transport</keyword>
<evidence type="ECO:0000256" key="3">
    <source>
        <dbReference type="ARBA" id="ARBA00022452"/>
    </source>
</evidence>
<feature type="chain" id="PRO_5022753060" evidence="10">
    <location>
        <begin position="26"/>
        <end position="1044"/>
    </location>
</feature>
<dbReference type="InterPro" id="IPR023997">
    <property type="entry name" value="TonB-dep_OMP_SusC/RagA_CS"/>
</dbReference>
<evidence type="ECO:0000256" key="4">
    <source>
        <dbReference type="ARBA" id="ARBA00022692"/>
    </source>
</evidence>
<feature type="domain" description="TonB-dependent receptor plug" evidence="12">
    <location>
        <begin position="122"/>
        <end position="226"/>
    </location>
</feature>
<evidence type="ECO:0000256" key="5">
    <source>
        <dbReference type="ARBA" id="ARBA00023077"/>
    </source>
</evidence>
<evidence type="ECO:0000256" key="1">
    <source>
        <dbReference type="ARBA" id="ARBA00004571"/>
    </source>
</evidence>
<feature type="domain" description="TonB-dependent receptor-like beta-barrel" evidence="11">
    <location>
        <begin position="447"/>
        <end position="1001"/>
    </location>
</feature>
<keyword evidence="14" id="KW-1185">Reference proteome</keyword>
<dbReference type="SUPFAM" id="SSF49464">
    <property type="entry name" value="Carboxypeptidase regulatory domain-like"/>
    <property type="match status" value="1"/>
</dbReference>
<feature type="signal peptide" evidence="10">
    <location>
        <begin position="1"/>
        <end position="25"/>
    </location>
</feature>
<keyword evidence="3 8" id="KW-1134">Transmembrane beta strand</keyword>
<dbReference type="Proteomes" id="UP000305398">
    <property type="component" value="Chromosome"/>
</dbReference>
<evidence type="ECO:0000256" key="9">
    <source>
        <dbReference type="RuleBase" id="RU003357"/>
    </source>
</evidence>